<dbReference type="WBParaSite" id="ECPE_0001316101-mRNA-1">
    <property type="protein sequence ID" value="ECPE_0001316101-mRNA-1"/>
    <property type="gene ID" value="ECPE_0001316101"/>
</dbReference>
<evidence type="ECO:0000313" key="1">
    <source>
        <dbReference type="EMBL" id="VDP90394.1"/>
    </source>
</evidence>
<reference evidence="3" key="1">
    <citation type="submission" date="2016-06" db="UniProtKB">
        <authorList>
            <consortium name="WormBaseParasite"/>
        </authorList>
    </citation>
    <scope>IDENTIFICATION</scope>
</reference>
<dbReference type="AlphaFoldDB" id="A0A183B1N7"/>
<name>A0A183B1N7_9TREM</name>
<keyword evidence="2" id="KW-1185">Reference proteome</keyword>
<sequence>METARRESQIETMVRRNELEVLGTIASIQAPNAGPRRPPYFPDRRFYTSQHRRLLRFEKKHLSLTAATVVGSARKPKLLGITNQVSHPPFVLYRSVLWKITLSPLLFH</sequence>
<organism evidence="3">
    <name type="scientific">Echinostoma caproni</name>
    <dbReference type="NCBI Taxonomy" id="27848"/>
    <lineage>
        <taxon>Eukaryota</taxon>
        <taxon>Metazoa</taxon>
        <taxon>Spiralia</taxon>
        <taxon>Lophotrochozoa</taxon>
        <taxon>Platyhelminthes</taxon>
        <taxon>Trematoda</taxon>
        <taxon>Digenea</taxon>
        <taxon>Plagiorchiida</taxon>
        <taxon>Echinostomata</taxon>
        <taxon>Echinostomatoidea</taxon>
        <taxon>Echinostomatidae</taxon>
        <taxon>Echinostoma</taxon>
    </lineage>
</organism>
<accession>A0A183B1N7</accession>
<evidence type="ECO:0000313" key="3">
    <source>
        <dbReference type="WBParaSite" id="ECPE_0001316101-mRNA-1"/>
    </source>
</evidence>
<reference evidence="1 2" key="2">
    <citation type="submission" date="2018-11" db="EMBL/GenBank/DDBJ databases">
        <authorList>
            <consortium name="Pathogen Informatics"/>
        </authorList>
    </citation>
    <scope>NUCLEOTIDE SEQUENCE [LARGE SCALE GENOMIC DNA]</scope>
    <source>
        <strain evidence="1 2">Egypt</strain>
    </source>
</reference>
<dbReference type="EMBL" id="UZAN01054364">
    <property type="protein sequence ID" value="VDP90394.1"/>
    <property type="molecule type" value="Genomic_DNA"/>
</dbReference>
<evidence type="ECO:0000313" key="2">
    <source>
        <dbReference type="Proteomes" id="UP000272942"/>
    </source>
</evidence>
<gene>
    <name evidence="1" type="ORF">ECPE_LOCUS13122</name>
</gene>
<proteinExistence type="predicted"/>
<protein>
    <submittedName>
        <fullName evidence="1 3">Uncharacterized protein</fullName>
    </submittedName>
</protein>
<dbReference type="Proteomes" id="UP000272942">
    <property type="component" value="Unassembled WGS sequence"/>
</dbReference>